<dbReference type="Proteomes" id="UP000295444">
    <property type="component" value="Unassembled WGS sequence"/>
</dbReference>
<gene>
    <name evidence="1" type="ORF">EV186_102541</name>
</gene>
<organism evidence="1 2">
    <name type="scientific">Labedaea rhizosphaerae</name>
    <dbReference type="NCBI Taxonomy" id="598644"/>
    <lineage>
        <taxon>Bacteria</taxon>
        <taxon>Bacillati</taxon>
        <taxon>Actinomycetota</taxon>
        <taxon>Actinomycetes</taxon>
        <taxon>Pseudonocardiales</taxon>
        <taxon>Pseudonocardiaceae</taxon>
        <taxon>Labedaea</taxon>
    </lineage>
</organism>
<accession>A0A4R6SGN3</accession>
<name>A0A4R6SGN3_LABRH</name>
<dbReference type="AlphaFoldDB" id="A0A4R6SGN3"/>
<sequence length="115" mass="12330">MPEPVLVSIAAALATKAVSSLYDMVKKRFEQRAEARAALEAATAAPQDEQAVHALAERLAMEETADPEFSKALRAEWAKVSVEQRADHGGVTNQVTGEVSGKVVQARDIHGDVSF</sequence>
<evidence type="ECO:0000313" key="1">
    <source>
        <dbReference type="EMBL" id="TDQ00680.1"/>
    </source>
</evidence>
<dbReference type="OrthoDB" id="4555377at2"/>
<reference evidence="1 2" key="1">
    <citation type="submission" date="2019-03" db="EMBL/GenBank/DDBJ databases">
        <title>Genomic Encyclopedia of Type Strains, Phase IV (KMG-IV): sequencing the most valuable type-strain genomes for metagenomic binning, comparative biology and taxonomic classification.</title>
        <authorList>
            <person name="Goeker M."/>
        </authorList>
    </citation>
    <scope>NUCLEOTIDE SEQUENCE [LARGE SCALE GENOMIC DNA]</scope>
    <source>
        <strain evidence="1 2">DSM 45361</strain>
    </source>
</reference>
<protein>
    <submittedName>
        <fullName evidence="1">Uncharacterized protein</fullName>
    </submittedName>
</protein>
<comment type="caution">
    <text evidence="1">The sequence shown here is derived from an EMBL/GenBank/DDBJ whole genome shotgun (WGS) entry which is preliminary data.</text>
</comment>
<dbReference type="EMBL" id="SNXZ01000002">
    <property type="protein sequence ID" value="TDQ00680.1"/>
    <property type="molecule type" value="Genomic_DNA"/>
</dbReference>
<proteinExistence type="predicted"/>
<evidence type="ECO:0000313" key="2">
    <source>
        <dbReference type="Proteomes" id="UP000295444"/>
    </source>
</evidence>
<dbReference type="RefSeq" id="WP_133849361.1">
    <property type="nucleotide sequence ID" value="NZ_SNXZ01000002.1"/>
</dbReference>
<keyword evidence="2" id="KW-1185">Reference proteome</keyword>